<dbReference type="NCBIfam" id="TIGR00069">
    <property type="entry name" value="hisD"/>
    <property type="match status" value="1"/>
</dbReference>
<evidence type="ECO:0000256" key="15">
    <source>
        <dbReference type="ARBA" id="ARBA00023152"/>
    </source>
</evidence>
<keyword evidence="14" id="KW-0560">Oxidoreductase</keyword>
<protein>
    <recommendedName>
        <fullName evidence="6">pyruvate kinase</fullName>
        <ecNumber evidence="6">2.7.1.40</ecNumber>
    </recommendedName>
</protein>
<evidence type="ECO:0000256" key="9">
    <source>
        <dbReference type="ARBA" id="ARBA00022741"/>
    </source>
</evidence>
<evidence type="ECO:0000256" key="2">
    <source>
        <dbReference type="ARBA" id="ARBA00001958"/>
    </source>
</evidence>
<dbReference type="GO" id="GO:0004399">
    <property type="term" value="F:histidinol dehydrogenase activity"/>
    <property type="evidence" value="ECO:0007669"/>
    <property type="project" value="UniProtKB-ARBA"/>
</dbReference>
<dbReference type="PANTHER" id="PTHR21256:SF2">
    <property type="entry name" value="HISTIDINE BIOSYNTHESIS TRIFUNCTIONAL PROTEIN"/>
    <property type="match status" value="1"/>
</dbReference>
<dbReference type="InterPro" id="IPR001692">
    <property type="entry name" value="Histidinol_DH_CS"/>
</dbReference>
<evidence type="ECO:0000256" key="14">
    <source>
        <dbReference type="ARBA" id="ARBA00023002"/>
    </source>
</evidence>
<sequence length="808" mass="88732">MLNGVNVFRINFSHADHKEVTKIVNTIGGLCKELGFNVACLADLQGPKLRVGVMQENTILKEGDCFTFTTEEIEIGTAEKAFMTYQNFPKDVKIGEQILVDDGKLSFEVTHTDGEKNVVTKVIRGGKLSSKKGVNLPNTNISLPALTEKDIKDAKFAISLKVDWMALSFVRDVADIKKLRELIEQEEKDEVFKTNIIAKIEKPEAIKNMDEIIAETDGIMVARGDLGIEIPMHTVPLIQKKLVKKCKEAGIPVIIATQMMESMIDNGIPTRAEVNDVANSILDGADAVMLSGETAAGAYPIEVVKAMRNIIVEVEENESIEVTRNVPKDENIEQLIRNTICYQAVSAAENIDVKAIVMVTHTGNGDIPKYLMDGVADIAIIGENTLIEKEKWEALLRRPEKKTADLSKLVEEVFEEVAKNGDTALKNYTEQFDSIKLNSLVINTAEKINKSSEKIPHSLKKAIAVAKENIEKFHKMQMSEQKIVGTSEGIKCWQATKPIEKVGLYIPGGTAPLFSTVLMLGIPAKIAGCKEIVLCTPPDKNGQVADAIIYTAHLIGIEKIYTVGGIQAIAAMTMGTLTIPAVYKIFGPGNQYVTSAKMYGISKGVAIDMPAGPSEVMVLADDKADPDFVATDLLSQSEHGADSQVICIAFSKEHLEKIITATKKWLEKLPRKNIAEKALENSRFIVLEKQDEQIKFINAYAPEHLILNIENTDNYLEKITNAGSVFIGAYTPESAGDYASGTNHTLPTNGYAKMYSGVNMDAFTKKITYQKITQKGIKNIGETIEIMAENEGLEAHKLSVSVRLKKLQ</sequence>
<dbReference type="GO" id="GO:0030955">
    <property type="term" value="F:potassium ion binding"/>
    <property type="evidence" value="ECO:0007669"/>
    <property type="project" value="InterPro"/>
</dbReference>
<dbReference type="STRING" id="50429.A0A2B4RLF7"/>
<dbReference type="SUPFAM" id="SSF51621">
    <property type="entry name" value="Phosphoenolpyruvate/pyruvate domain"/>
    <property type="match status" value="1"/>
</dbReference>
<dbReference type="NCBIfam" id="TIGR01064">
    <property type="entry name" value="pyruv_kin"/>
    <property type="match status" value="1"/>
</dbReference>
<dbReference type="FunFam" id="2.40.33.10:FF:000001">
    <property type="entry name" value="Pyruvate kinase"/>
    <property type="match status" value="1"/>
</dbReference>
<evidence type="ECO:0000256" key="10">
    <source>
        <dbReference type="ARBA" id="ARBA00022777"/>
    </source>
</evidence>
<keyword evidence="15" id="KW-0324">Glycolysis</keyword>
<keyword evidence="10" id="KW-0418">Kinase</keyword>
<dbReference type="GO" id="GO:0016301">
    <property type="term" value="F:kinase activity"/>
    <property type="evidence" value="ECO:0007669"/>
    <property type="project" value="UniProtKB-KW"/>
</dbReference>
<dbReference type="PANTHER" id="PTHR21256">
    <property type="entry name" value="HISTIDINOL DEHYDROGENASE HDH"/>
    <property type="match status" value="1"/>
</dbReference>
<dbReference type="InterPro" id="IPR001697">
    <property type="entry name" value="Pyr_Knase"/>
</dbReference>
<dbReference type="Pfam" id="PF00815">
    <property type="entry name" value="Histidinol_dh"/>
    <property type="match status" value="1"/>
</dbReference>
<evidence type="ECO:0000256" key="17">
    <source>
        <dbReference type="ARBA" id="ARBA00048967"/>
    </source>
</evidence>
<dbReference type="GO" id="GO:0005524">
    <property type="term" value="F:ATP binding"/>
    <property type="evidence" value="ECO:0007669"/>
    <property type="project" value="UniProtKB-KW"/>
</dbReference>
<dbReference type="Gene3D" id="3.20.20.60">
    <property type="entry name" value="Phosphoenolpyruvate-binding domains"/>
    <property type="match status" value="1"/>
</dbReference>
<evidence type="ECO:0000256" key="13">
    <source>
        <dbReference type="ARBA" id="ARBA00022842"/>
    </source>
</evidence>
<evidence type="ECO:0000256" key="11">
    <source>
        <dbReference type="ARBA" id="ARBA00022833"/>
    </source>
</evidence>
<dbReference type="OrthoDB" id="10050401at2759"/>
<dbReference type="InterPro" id="IPR015793">
    <property type="entry name" value="Pyrv_Knase_brl"/>
</dbReference>
<keyword evidence="11" id="KW-0862">Zinc</keyword>
<dbReference type="InterPro" id="IPR015813">
    <property type="entry name" value="Pyrv/PenolPyrv_kinase-like_dom"/>
</dbReference>
<gene>
    <name evidence="20" type="primary">hisD</name>
    <name evidence="20" type="ORF">AWC38_SpisGene18508</name>
</gene>
<keyword evidence="8" id="KW-0479">Metal-binding</keyword>
<dbReference type="AlphaFoldDB" id="A0A2B4RLF7"/>
<evidence type="ECO:0000259" key="19">
    <source>
        <dbReference type="Pfam" id="PF00224"/>
    </source>
</evidence>
<keyword evidence="13" id="KW-0460">Magnesium</keyword>
<dbReference type="UniPathway" id="UPA00109">
    <property type="reaction ID" value="UER00188"/>
</dbReference>
<dbReference type="GO" id="GO:0005829">
    <property type="term" value="C:cytosol"/>
    <property type="evidence" value="ECO:0007669"/>
    <property type="project" value="TreeGrafter"/>
</dbReference>
<comment type="cofactor">
    <cofactor evidence="1">
        <name>Zn(2+)</name>
        <dbReference type="ChEBI" id="CHEBI:29105"/>
    </cofactor>
</comment>
<evidence type="ECO:0000256" key="18">
    <source>
        <dbReference type="RuleBase" id="RU004175"/>
    </source>
</evidence>
<comment type="similarity">
    <text evidence="5">Belongs to the pyruvate kinase family.</text>
</comment>
<comment type="cofactor">
    <cofactor evidence="2">
        <name>K(+)</name>
        <dbReference type="ChEBI" id="CHEBI:29103"/>
    </cofactor>
</comment>
<evidence type="ECO:0000256" key="7">
    <source>
        <dbReference type="ARBA" id="ARBA00022679"/>
    </source>
</evidence>
<comment type="pathway">
    <text evidence="3">Amino-acid biosynthesis; L-histidine biosynthesis; L-histidine from 5-phospho-alpha-D-ribose 1-diphosphate: step 9/9.</text>
</comment>
<dbReference type="Gene3D" id="2.40.33.10">
    <property type="entry name" value="PK beta-barrel domain-like"/>
    <property type="match status" value="1"/>
</dbReference>
<dbReference type="Gene3D" id="3.40.1380.20">
    <property type="entry name" value="Pyruvate kinase, C-terminal domain"/>
    <property type="match status" value="1"/>
</dbReference>
<organism evidence="20">
    <name type="scientific">Stylophora pistillata</name>
    <name type="common">Smooth cauliflower coral</name>
    <dbReference type="NCBI Taxonomy" id="50429"/>
    <lineage>
        <taxon>Eukaryota</taxon>
        <taxon>Metazoa</taxon>
        <taxon>Cnidaria</taxon>
        <taxon>Anthozoa</taxon>
        <taxon>Hexacorallia</taxon>
        <taxon>Scleractinia</taxon>
        <taxon>Astrocoeniina</taxon>
        <taxon>Pocilloporidae</taxon>
        <taxon>Stylophora</taxon>
    </lineage>
</organism>
<dbReference type="SUPFAM" id="SSF53720">
    <property type="entry name" value="ALDH-like"/>
    <property type="match status" value="1"/>
</dbReference>
<evidence type="ECO:0000256" key="8">
    <source>
        <dbReference type="ARBA" id="ARBA00022723"/>
    </source>
</evidence>
<dbReference type="FunFam" id="3.40.50.1980:FF:000001">
    <property type="entry name" value="Histidinol dehydrogenase"/>
    <property type="match status" value="1"/>
</dbReference>
<evidence type="ECO:0000256" key="6">
    <source>
        <dbReference type="ARBA" id="ARBA00012142"/>
    </source>
</evidence>
<dbReference type="PRINTS" id="PR00083">
    <property type="entry name" value="HOLDHDRGNASE"/>
</dbReference>
<keyword evidence="7" id="KW-0808">Transferase</keyword>
<dbReference type="InterPro" id="IPR040442">
    <property type="entry name" value="Pyrv_kinase-like_dom_sf"/>
</dbReference>
<dbReference type="NCBIfam" id="NF004491">
    <property type="entry name" value="PRK05826.1"/>
    <property type="match status" value="1"/>
</dbReference>
<dbReference type="UniPathway" id="UPA00031">
    <property type="reaction ID" value="UER00014"/>
</dbReference>
<dbReference type="InterPro" id="IPR011037">
    <property type="entry name" value="Pyrv_Knase-like_insert_dom_sf"/>
</dbReference>
<evidence type="ECO:0000313" key="20">
    <source>
        <dbReference type="EMBL" id="PFX17187.1"/>
    </source>
</evidence>
<dbReference type="InterPro" id="IPR012131">
    <property type="entry name" value="Hstdl_DH"/>
</dbReference>
<name>A0A2B4RLF7_STYPI</name>
<dbReference type="EMBL" id="LSMT01000491">
    <property type="protein sequence ID" value="PFX17187.1"/>
    <property type="molecule type" value="Genomic_DNA"/>
</dbReference>
<evidence type="ECO:0000256" key="1">
    <source>
        <dbReference type="ARBA" id="ARBA00001947"/>
    </source>
</evidence>
<accession>A0A2B4RLF7</accession>
<evidence type="ECO:0000256" key="5">
    <source>
        <dbReference type="ARBA" id="ARBA00008663"/>
    </source>
</evidence>
<dbReference type="GO" id="GO:0000105">
    <property type="term" value="P:L-histidine biosynthetic process"/>
    <property type="evidence" value="ECO:0007669"/>
    <property type="project" value="UniProtKB-UniPathway"/>
</dbReference>
<dbReference type="HAMAP" id="MF_01024">
    <property type="entry name" value="HisD"/>
    <property type="match status" value="1"/>
</dbReference>
<dbReference type="Gene3D" id="1.20.5.1300">
    <property type="match status" value="1"/>
</dbReference>
<dbReference type="InterPro" id="IPR036918">
    <property type="entry name" value="Pyrv_Knase_C_sf"/>
</dbReference>
<dbReference type="PROSITE" id="PS00611">
    <property type="entry name" value="HISOL_DEHYDROGENASE"/>
    <property type="match status" value="1"/>
</dbReference>
<dbReference type="EC" id="2.7.1.40" evidence="6"/>
<proteinExistence type="inferred from homology"/>
<evidence type="ECO:0000256" key="12">
    <source>
        <dbReference type="ARBA" id="ARBA00022840"/>
    </source>
</evidence>
<dbReference type="InterPro" id="IPR016161">
    <property type="entry name" value="Ald_DH/histidinol_DH"/>
</dbReference>
<evidence type="ECO:0000256" key="4">
    <source>
        <dbReference type="ARBA" id="ARBA00004997"/>
    </source>
</evidence>
<comment type="pathway">
    <text evidence="4">Carbohydrate degradation; glycolysis; pyruvate from D-glyceraldehyde 3-phosphate: step 5/5.</text>
</comment>
<dbReference type="GO" id="GO:0000287">
    <property type="term" value="F:magnesium ion binding"/>
    <property type="evidence" value="ECO:0007669"/>
    <property type="project" value="InterPro"/>
</dbReference>
<keyword evidence="9" id="KW-0547">Nucleotide-binding</keyword>
<dbReference type="CDD" id="cd06572">
    <property type="entry name" value="Histidinol_dh"/>
    <property type="match status" value="1"/>
</dbReference>
<evidence type="ECO:0000256" key="3">
    <source>
        <dbReference type="ARBA" id="ARBA00004940"/>
    </source>
</evidence>
<evidence type="ECO:0000256" key="16">
    <source>
        <dbReference type="ARBA" id="ARBA00023317"/>
    </source>
</evidence>
<comment type="catalytic activity">
    <reaction evidence="17">
        <text>pyruvate + ATP = phosphoenolpyruvate + ADP + H(+)</text>
        <dbReference type="Rhea" id="RHEA:18157"/>
        <dbReference type="ChEBI" id="CHEBI:15361"/>
        <dbReference type="ChEBI" id="CHEBI:15378"/>
        <dbReference type="ChEBI" id="CHEBI:30616"/>
        <dbReference type="ChEBI" id="CHEBI:58702"/>
        <dbReference type="ChEBI" id="CHEBI:456216"/>
        <dbReference type="EC" id="2.7.1.40"/>
    </reaction>
    <physiologicalReaction direction="right-to-left" evidence="17">
        <dbReference type="Rhea" id="RHEA:18159"/>
    </physiologicalReaction>
</comment>
<dbReference type="GO" id="GO:0051287">
    <property type="term" value="F:NAD binding"/>
    <property type="evidence" value="ECO:0007669"/>
    <property type="project" value="InterPro"/>
</dbReference>
<dbReference type="InterPro" id="IPR015806">
    <property type="entry name" value="Pyrv_Knase_insert_dom_sf"/>
</dbReference>
<dbReference type="Pfam" id="PF00224">
    <property type="entry name" value="PK"/>
    <property type="match status" value="1"/>
</dbReference>
<keyword evidence="12" id="KW-0067">ATP-binding</keyword>
<keyword evidence="16" id="KW-0670">Pyruvate</keyword>
<dbReference type="Gene3D" id="3.40.50.1980">
    <property type="entry name" value="Nitrogenase molybdenum iron protein domain"/>
    <property type="match status" value="2"/>
</dbReference>
<comment type="caution">
    <text evidence="20">The sequence shown here is derived from an EMBL/GenBank/DDBJ whole genome shotgun (WGS) entry which is preliminary data.</text>
</comment>
<feature type="domain" description="Pyruvate kinase barrel" evidence="19">
    <location>
        <begin position="3"/>
        <end position="304"/>
    </location>
</feature>
<dbReference type="SUPFAM" id="SSF52935">
    <property type="entry name" value="PK C-terminal domain-like"/>
    <property type="match status" value="1"/>
</dbReference>
<dbReference type="SUPFAM" id="SSF50800">
    <property type="entry name" value="PK beta-barrel domain-like"/>
    <property type="match status" value="1"/>
</dbReference>
<dbReference type="GO" id="GO:0004743">
    <property type="term" value="F:pyruvate kinase activity"/>
    <property type="evidence" value="ECO:0007669"/>
    <property type="project" value="UniProtKB-EC"/>
</dbReference>
<comment type="similarity">
    <text evidence="18">Belongs to the histidinol dehydrogenase family.</text>
</comment>
<reference evidence="20" key="1">
    <citation type="journal article" date="2017" name="J. ISSAAS">
        <title>Comparative analysis of the genomes of Stylophora pistillata and Acropora digitifera provides evidence for extensive differences between species of corals.</title>
        <authorList>
            <person name="Voolstra C.R."/>
            <person name="Li Y."/>
            <person name="Liew Y.J."/>
            <person name="Baumgarten S."/>
            <person name="Zoccola D."/>
            <person name="Flot J.-F."/>
            <person name="Tambutte S."/>
            <person name="Allemand D."/>
            <person name="Aranda M."/>
        </authorList>
    </citation>
    <scope>NUCLEOTIDE SEQUENCE</scope>
    <source>
        <strain evidence="20">CSM Monaco</strain>
        <tissue evidence="20">Whole animal</tissue>
    </source>
</reference>